<feature type="active site" description="Proton donor" evidence="9">
    <location>
        <position position="131"/>
    </location>
</feature>
<dbReference type="InterPro" id="IPR006062">
    <property type="entry name" value="His_biosynth"/>
</dbReference>
<comment type="catalytic activity">
    <reaction evidence="1 9">
        <text>1-(5-phospho-beta-D-ribosyl)-5-[(5-phospho-beta-D-ribosylamino)methylideneamino]imidazole-4-carboxamide = 5-[(5-phospho-1-deoxy-D-ribulos-1-ylimino)methylamino]-1-(5-phospho-beta-D-ribosyl)imidazole-4-carboxamide</text>
        <dbReference type="Rhea" id="RHEA:15469"/>
        <dbReference type="ChEBI" id="CHEBI:58435"/>
        <dbReference type="ChEBI" id="CHEBI:58525"/>
        <dbReference type="EC" id="5.3.1.16"/>
    </reaction>
</comment>
<proteinExistence type="inferred from homology"/>
<evidence type="ECO:0000256" key="3">
    <source>
        <dbReference type="ARBA" id="ARBA00005133"/>
    </source>
</evidence>
<dbReference type="InterPro" id="IPR013785">
    <property type="entry name" value="Aldolase_TIM"/>
</dbReference>
<dbReference type="AlphaFoldDB" id="A0A934K7J8"/>
<keyword evidence="5 9" id="KW-0963">Cytoplasm</keyword>
<evidence type="ECO:0000256" key="5">
    <source>
        <dbReference type="ARBA" id="ARBA00022490"/>
    </source>
</evidence>
<gene>
    <name evidence="9" type="primary">hisA</name>
    <name evidence="11" type="ORF">JF922_25740</name>
</gene>
<sequence length="241" mass="25079">MVVIPSIDLTEGRAVRLLRGDLARQKSYASDAESVVGLARRLSGAGARRLHVVDLDAATGSGENRRLVERLVKESGLEVQVAGGVRTEEAATRWLEAGAAAVVMGTAAVRHPEMLAAVAAVHPGRVLAALDVRSGRPAVTGWSAVEATGVREVMGRWQGLPLEGVILTSVDQDGTLAGPDLDLLALGRQITRHRLTYSGGVASLADLEALSAGGADAVILGKSLLEGLIPLAEALSRWQPP</sequence>
<dbReference type="RefSeq" id="WP_338205704.1">
    <property type="nucleotide sequence ID" value="NZ_JAEKNR010000246.1"/>
</dbReference>
<dbReference type="Pfam" id="PF00977">
    <property type="entry name" value="His_biosynth"/>
    <property type="match status" value="1"/>
</dbReference>
<name>A0A934K7J8_9BACT</name>
<comment type="caution">
    <text evidence="11">The sequence shown here is derived from an EMBL/GenBank/DDBJ whole genome shotgun (WGS) entry which is preliminary data.</text>
</comment>
<dbReference type="Proteomes" id="UP000612893">
    <property type="component" value="Unassembled WGS sequence"/>
</dbReference>
<evidence type="ECO:0000313" key="12">
    <source>
        <dbReference type="Proteomes" id="UP000612893"/>
    </source>
</evidence>
<keyword evidence="6 9" id="KW-0028">Amino-acid biosynthesis</keyword>
<dbReference type="HAMAP" id="MF_01014">
    <property type="entry name" value="HisA"/>
    <property type="match status" value="1"/>
</dbReference>
<dbReference type="InterPro" id="IPR044524">
    <property type="entry name" value="Isoase_HisA-like"/>
</dbReference>
<dbReference type="InterPro" id="IPR023016">
    <property type="entry name" value="HisA/PriA"/>
</dbReference>
<evidence type="ECO:0000313" key="11">
    <source>
        <dbReference type="EMBL" id="MBJ7601464.1"/>
    </source>
</evidence>
<dbReference type="GO" id="GO:0000162">
    <property type="term" value="P:L-tryptophan biosynthetic process"/>
    <property type="evidence" value="ECO:0007669"/>
    <property type="project" value="TreeGrafter"/>
</dbReference>
<dbReference type="GO" id="GO:0000105">
    <property type="term" value="P:L-histidine biosynthetic process"/>
    <property type="evidence" value="ECO:0007669"/>
    <property type="project" value="UniProtKB-UniRule"/>
</dbReference>
<evidence type="ECO:0000256" key="1">
    <source>
        <dbReference type="ARBA" id="ARBA00000901"/>
    </source>
</evidence>
<evidence type="ECO:0000256" key="7">
    <source>
        <dbReference type="ARBA" id="ARBA00023102"/>
    </source>
</evidence>
<dbReference type="EMBL" id="JAEKNR010000246">
    <property type="protein sequence ID" value="MBJ7601464.1"/>
    <property type="molecule type" value="Genomic_DNA"/>
</dbReference>
<dbReference type="Gene3D" id="3.20.20.70">
    <property type="entry name" value="Aldolase class I"/>
    <property type="match status" value="1"/>
</dbReference>
<evidence type="ECO:0000256" key="6">
    <source>
        <dbReference type="ARBA" id="ARBA00022605"/>
    </source>
</evidence>
<feature type="active site" description="Proton acceptor" evidence="9">
    <location>
        <position position="8"/>
    </location>
</feature>
<evidence type="ECO:0000256" key="9">
    <source>
        <dbReference type="HAMAP-Rule" id="MF_01014"/>
    </source>
</evidence>
<keyword evidence="8 9" id="KW-0413">Isomerase</keyword>
<comment type="pathway">
    <text evidence="3 9">Amino-acid biosynthesis; L-histidine biosynthesis; L-histidine from 5-phospho-alpha-D-ribose 1-diphosphate: step 4/9.</text>
</comment>
<evidence type="ECO:0000256" key="4">
    <source>
        <dbReference type="ARBA" id="ARBA00009667"/>
    </source>
</evidence>
<comment type="similarity">
    <text evidence="4 9 10">Belongs to the HisA/HisF family.</text>
</comment>
<dbReference type="PANTHER" id="PTHR43090:SF2">
    <property type="entry name" value="1-(5-PHOSPHORIBOSYL)-5-[(5-PHOSPHORIBOSYLAMINO)METHYLIDENEAMINO] IMIDAZOLE-4-CARBOXAMIDE ISOMERASE"/>
    <property type="match status" value="1"/>
</dbReference>
<protein>
    <recommendedName>
        <fullName evidence="9">1-(5-phosphoribosyl)-5-[(5-phosphoribosylamino)methylideneamino] imidazole-4-carboxamide isomerase</fullName>
        <ecNumber evidence="9">5.3.1.16</ecNumber>
    </recommendedName>
    <alternativeName>
        <fullName evidence="9">Phosphoribosylformimino-5-aminoimidazole carboxamide ribotide isomerase</fullName>
    </alternativeName>
</protein>
<dbReference type="CDD" id="cd04732">
    <property type="entry name" value="HisA"/>
    <property type="match status" value="1"/>
</dbReference>
<keyword evidence="7 9" id="KW-0368">Histidine biosynthesis</keyword>
<dbReference type="SUPFAM" id="SSF51366">
    <property type="entry name" value="Ribulose-phoshate binding barrel"/>
    <property type="match status" value="1"/>
</dbReference>
<evidence type="ECO:0000256" key="2">
    <source>
        <dbReference type="ARBA" id="ARBA00004496"/>
    </source>
</evidence>
<dbReference type="GO" id="GO:0003949">
    <property type="term" value="F:1-(5-phosphoribosyl)-5-[(5-phosphoribosylamino)methylideneamino]imidazole-4-carboxamide isomerase activity"/>
    <property type="evidence" value="ECO:0007669"/>
    <property type="project" value="UniProtKB-UniRule"/>
</dbReference>
<keyword evidence="12" id="KW-1185">Reference proteome</keyword>
<dbReference type="InterPro" id="IPR011060">
    <property type="entry name" value="RibuloseP-bd_barrel"/>
</dbReference>
<dbReference type="EC" id="5.3.1.16" evidence="9"/>
<evidence type="ECO:0000256" key="8">
    <source>
        <dbReference type="ARBA" id="ARBA00023235"/>
    </source>
</evidence>
<dbReference type="GO" id="GO:0005737">
    <property type="term" value="C:cytoplasm"/>
    <property type="evidence" value="ECO:0007669"/>
    <property type="project" value="UniProtKB-SubCell"/>
</dbReference>
<dbReference type="PANTHER" id="PTHR43090">
    <property type="entry name" value="1-(5-PHOSPHORIBOSYL)-5-[(5-PHOSPHORIBOSYLAMINO)METHYLIDENEAMINO] IMIDAZOLE-4-CARBOXAMIDE ISOMERASE"/>
    <property type="match status" value="1"/>
</dbReference>
<evidence type="ECO:0000256" key="10">
    <source>
        <dbReference type="RuleBase" id="RU003657"/>
    </source>
</evidence>
<reference evidence="11" key="1">
    <citation type="submission" date="2020-10" db="EMBL/GenBank/DDBJ databases">
        <title>Ca. Dormibacterota MAGs.</title>
        <authorList>
            <person name="Montgomery K."/>
        </authorList>
    </citation>
    <scope>NUCLEOTIDE SEQUENCE [LARGE SCALE GENOMIC DNA]</scope>
    <source>
        <strain evidence="11">SC8812_S17_10</strain>
    </source>
</reference>
<comment type="subcellular location">
    <subcellularLocation>
        <location evidence="2 9">Cytoplasm</location>
    </subcellularLocation>
</comment>
<organism evidence="11 12">
    <name type="scientific">Candidatus Nephthysia bennettiae</name>
    <dbReference type="NCBI Taxonomy" id="3127016"/>
    <lineage>
        <taxon>Bacteria</taxon>
        <taxon>Bacillati</taxon>
        <taxon>Candidatus Dormiibacterota</taxon>
        <taxon>Candidatus Dormibacteria</taxon>
        <taxon>Candidatus Dormibacterales</taxon>
        <taxon>Candidatus Dormibacteraceae</taxon>
        <taxon>Candidatus Nephthysia</taxon>
    </lineage>
</organism>
<accession>A0A934K7J8</accession>